<reference evidence="1 2" key="1">
    <citation type="submission" date="2018-02" db="EMBL/GenBank/DDBJ databases">
        <title>Genome sequences of Apibacter spp., gut symbionts of Asian honey bees.</title>
        <authorList>
            <person name="Kwong W.K."/>
            <person name="Steele M.I."/>
            <person name="Moran N.A."/>
        </authorList>
    </citation>
    <scope>NUCLEOTIDE SEQUENCE [LARGE SCALE GENOMIC DNA]</scope>
    <source>
        <strain evidence="2">wkB301</strain>
    </source>
</reference>
<dbReference type="GO" id="GO:0046872">
    <property type="term" value="F:metal ion binding"/>
    <property type="evidence" value="ECO:0007669"/>
    <property type="project" value="UniProtKB-KW"/>
</dbReference>
<accession>A0A2S8A775</accession>
<sequence>MKYLISAIILFSIGFFMNAQEFFFESKKIPLNTRFDTLITIGDTVKTEIPVTVINGKQKGPVLGIITWNHEYDYSQIIAIQKLIQKANSHEIKGTLLIVNIPNVPSLMSRVSYVDLMKSKNLNKSSSKNEKKTEQIREFITKKIINRCNYLVHMCTGDAYDDIIPYAGFYNYYSDVQLSEITKAMAQNMGFNYVVALGNNEKIAKDSIYTSRKDKYQHIPTVFIECGSMRQEEGKEVHDLNKALNNLMIYLQMQQGVKSNIPSILIEEKENIISNSDGIFYSDVKAGDHVKKGQKIGYITDFFGNKQEEIKAVVSGVVLYKIGTLPVKKGDQLFDIGIIYM</sequence>
<evidence type="ECO:0000313" key="1">
    <source>
        <dbReference type="EMBL" id="PQL90356.1"/>
    </source>
</evidence>
<name>A0A2S8A775_9FLAO</name>
<dbReference type="PANTHER" id="PTHR37326">
    <property type="entry name" value="BLL3975 PROTEIN"/>
    <property type="match status" value="1"/>
</dbReference>
<dbReference type="AlphaFoldDB" id="A0A2S8A775"/>
<gene>
    <name evidence="1" type="ORF">C4S77_10680</name>
</gene>
<organism evidence="1 2">
    <name type="scientific">Apibacter adventoris</name>
    <dbReference type="NCBI Taxonomy" id="1679466"/>
    <lineage>
        <taxon>Bacteria</taxon>
        <taxon>Pseudomonadati</taxon>
        <taxon>Bacteroidota</taxon>
        <taxon>Flavobacteriia</taxon>
        <taxon>Flavobacteriales</taxon>
        <taxon>Weeksellaceae</taxon>
        <taxon>Apibacter</taxon>
    </lineage>
</organism>
<dbReference type="InterPro" id="IPR053138">
    <property type="entry name" value="N-alpha-Ac-DABA_deacetylase"/>
</dbReference>
<dbReference type="OrthoDB" id="9782876at2"/>
<protein>
    <recommendedName>
        <fullName evidence="3">Succinylglutamate desuccinylase</fullName>
    </recommendedName>
</protein>
<comment type="caution">
    <text evidence="1">The sequence shown here is derived from an EMBL/GenBank/DDBJ whole genome shotgun (WGS) entry which is preliminary data.</text>
</comment>
<dbReference type="Gene3D" id="3.40.630.10">
    <property type="entry name" value="Zn peptidases"/>
    <property type="match status" value="1"/>
</dbReference>
<evidence type="ECO:0008006" key="3">
    <source>
        <dbReference type="Google" id="ProtNLM"/>
    </source>
</evidence>
<dbReference type="RefSeq" id="WP_105247542.1">
    <property type="nucleotide sequence ID" value="NZ_PSZM01000046.1"/>
</dbReference>
<dbReference type="PANTHER" id="PTHR37326:SF1">
    <property type="entry name" value="BLL3975 PROTEIN"/>
    <property type="match status" value="1"/>
</dbReference>
<evidence type="ECO:0000313" key="2">
    <source>
        <dbReference type="Proteomes" id="UP000238042"/>
    </source>
</evidence>
<dbReference type="SUPFAM" id="SSF53187">
    <property type="entry name" value="Zn-dependent exopeptidases"/>
    <property type="match status" value="1"/>
</dbReference>
<proteinExistence type="predicted"/>
<dbReference type="Proteomes" id="UP000238042">
    <property type="component" value="Unassembled WGS sequence"/>
</dbReference>
<dbReference type="EMBL" id="PSZM01000046">
    <property type="protein sequence ID" value="PQL90356.1"/>
    <property type="molecule type" value="Genomic_DNA"/>
</dbReference>
<dbReference type="GO" id="GO:0016788">
    <property type="term" value="F:hydrolase activity, acting on ester bonds"/>
    <property type="evidence" value="ECO:0007669"/>
    <property type="project" value="InterPro"/>
</dbReference>
<keyword evidence="2" id="KW-1185">Reference proteome</keyword>